<protein>
    <recommendedName>
        <fullName evidence="4 12">Heme exporter protein D</fullName>
    </recommendedName>
</protein>
<name>A0ABT8VW62_9GAMM</name>
<evidence type="ECO:0000313" key="15">
    <source>
        <dbReference type="Proteomes" id="UP001168640"/>
    </source>
</evidence>
<evidence type="ECO:0000256" key="5">
    <source>
        <dbReference type="ARBA" id="ARBA00022448"/>
    </source>
</evidence>
<evidence type="ECO:0000256" key="8">
    <source>
        <dbReference type="ARBA" id="ARBA00022692"/>
    </source>
</evidence>
<feature type="transmembrane region" description="Helical" evidence="12">
    <location>
        <begin position="18"/>
        <end position="38"/>
    </location>
</feature>
<keyword evidence="15" id="KW-1185">Reference proteome</keyword>
<dbReference type="NCBIfam" id="TIGR03141">
    <property type="entry name" value="cytochro_ccmD"/>
    <property type="match status" value="1"/>
</dbReference>
<dbReference type="InterPro" id="IPR007078">
    <property type="entry name" value="Haem_export_protD_CcmD"/>
</dbReference>
<comment type="similarity">
    <text evidence="3 12">Belongs to the CcmD/CycX/HelD family.</text>
</comment>
<accession>A0ABT8VW62</accession>
<evidence type="ECO:0000256" key="3">
    <source>
        <dbReference type="ARBA" id="ARBA00008741"/>
    </source>
</evidence>
<gene>
    <name evidence="14" type="primary">ccmD</name>
    <name evidence="14" type="ORF">QVZ43_00765</name>
</gene>
<dbReference type="RefSeq" id="WP_302908489.1">
    <property type="nucleotide sequence ID" value="NZ_JAUMIS010000001.1"/>
</dbReference>
<evidence type="ECO:0000256" key="11">
    <source>
        <dbReference type="ARBA" id="ARBA00023136"/>
    </source>
</evidence>
<evidence type="ECO:0000256" key="13">
    <source>
        <dbReference type="SAM" id="MobiDB-lite"/>
    </source>
</evidence>
<evidence type="ECO:0000256" key="2">
    <source>
        <dbReference type="ARBA" id="ARBA00004377"/>
    </source>
</evidence>
<proteinExistence type="inferred from homology"/>
<sequence>MAFDSLTALIHMDGHGPYVWTCYGVFLLVMVFLVVLSVRKHNAVIQSCRRSYESEGGKQTRDHKPAATFSRVNISQEQ</sequence>
<evidence type="ECO:0000256" key="7">
    <source>
        <dbReference type="ARBA" id="ARBA00022519"/>
    </source>
</evidence>
<dbReference type="PANTHER" id="PTHR37531:SF1">
    <property type="entry name" value="HEME EXPORTER PROTEIN D"/>
    <property type="match status" value="1"/>
</dbReference>
<comment type="subcellular location">
    <subcellularLocation>
        <location evidence="2 12">Cell inner membrane</location>
        <topology evidence="2 12">Single-pass membrane protein</topology>
    </subcellularLocation>
</comment>
<dbReference type="Pfam" id="PF04995">
    <property type="entry name" value="CcmD"/>
    <property type="match status" value="1"/>
</dbReference>
<evidence type="ECO:0000256" key="9">
    <source>
        <dbReference type="ARBA" id="ARBA00022748"/>
    </source>
</evidence>
<comment type="function">
    <text evidence="1 12">Required for the export of heme to the periplasm for the biogenesis of c-type cytochromes.</text>
</comment>
<comment type="caution">
    <text evidence="14">The sequence shown here is derived from an EMBL/GenBank/DDBJ whole genome shotgun (WGS) entry which is preliminary data.</text>
</comment>
<evidence type="ECO:0000313" key="14">
    <source>
        <dbReference type="EMBL" id="MDO3720232.1"/>
    </source>
</evidence>
<keyword evidence="8 12" id="KW-0812">Transmembrane</keyword>
<reference evidence="14" key="1">
    <citation type="submission" date="2023-07" db="EMBL/GenBank/DDBJ databases">
        <title>Marinobacter sp. chi1 genome sequencing and assembly.</title>
        <authorList>
            <person name="Park S."/>
        </authorList>
    </citation>
    <scope>NUCLEOTIDE SEQUENCE</scope>
    <source>
        <strain evidence="14">Chi1</strain>
    </source>
</reference>
<dbReference type="PANTHER" id="PTHR37531">
    <property type="entry name" value="HEME EXPORTER PROTEIN D"/>
    <property type="match status" value="1"/>
</dbReference>
<feature type="region of interest" description="Disordered" evidence="13">
    <location>
        <begin position="53"/>
        <end position="78"/>
    </location>
</feature>
<evidence type="ECO:0000256" key="12">
    <source>
        <dbReference type="RuleBase" id="RU363101"/>
    </source>
</evidence>
<keyword evidence="11 12" id="KW-0472">Membrane</keyword>
<evidence type="ECO:0000256" key="6">
    <source>
        <dbReference type="ARBA" id="ARBA00022475"/>
    </source>
</evidence>
<organism evidence="14 15">
    <name type="scientific">Marinobacter suaedae</name>
    <dbReference type="NCBI Taxonomy" id="3057675"/>
    <lineage>
        <taxon>Bacteria</taxon>
        <taxon>Pseudomonadati</taxon>
        <taxon>Pseudomonadota</taxon>
        <taxon>Gammaproteobacteria</taxon>
        <taxon>Pseudomonadales</taxon>
        <taxon>Marinobacteraceae</taxon>
        <taxon>Marinobacter</taxon>
    </lineage>
</organism>
<dbReference type="InterPro" id="IPR052075">
    <property type="entry name" value="Heme_exporter_D"/>
</dbReference>
<dbReference type="EMBL" id="JAUMIS010000001">
    <property type="protein sequence ID" value="MDO3720232.1"/>
    <property type="molecule type" value="Genomic_DNA"/>
</dbReference>
<dbReference type="Proteomes" id="UP001168640">
    <property type="component" value="Unassembled WGS sequence"/>
</dbReference>
<keyword evidence="9 12" id="KW-0201">Cytochrome c-type biogenesis</keyword>
<feature type="compositionally biased region" description="Basic and acidic residues" evidence="13">
    <location>
        <begin position="53"/>
        <end position="65"/>
    </location>
</feature>
<evidence type="ECO:0000256" key="1">
    <source>
        <dbReference type="ARBA" id="ARBA00002442"/>
    </source>
</evidence>
<keyword evidence="6 12" id="KW-1003">Cell membrane</keyword>
<evidence type="ECO:0000256" key="4">
    <source>
        <dbReference type="ARBA" id="ARBA00016461"/>
    </source>
</evidence>
<keyword evidence="10 12" id="KW-1133">Transmembrane helix</keyword>
<keyword evidence="5 12" id="KW-0813">Transport</keyword>
<evidence type="ECO:0000256" key="10">
    <source>
        <dbReference type="ARBA" id="ARBA00022989"/>
    </source>
</evidence>
<keyword evidence="7 12" id="KW-0997">Cell inner membrane</keyword>